<comment type="subcellular location">
    <subcellularLocation>
        <location evidence="1">Membrane</location>
        <topology evidence="1">Multi-pass membrane protein</topology>
    </subcellularLocation>
</comment>
<evidence type="ECO:0000256" key="1">
    <source>
        <dbReference type="ARBA" id="ARBA00004141"/>
    </source>
</evidence>
<dbReference type="EMBL" id="ML769413">
    <property type="protein sequence ID" value="KAE9404891.1"/>
    <property type="molecule type" value="Genomic_DNA"/>
</dbReference>
<dbReference type="OrthoDB" id="3358017at2759"/>
<evidence type="ECO:0008006" key="9">
    <source>
        <dbReference type="Google" id="ProtNLM"/>
    </source>
</evidence>
<feature type="transmembrane region" description="Helical" evidence="5">
    <location>
        <begin position="147"/>
        <end position="170"/>
    </location>
</feature>
<feature type="transmembrane region" description="Helical" evidence="5">
    <location>
        <begin position="182"/>
        <end position="205"/>
    </location>
</feature>
<dbReference type="InterPro" id="IPR007568">
    <property type="entry name" value="RTA1"/>
</dbReference>
<dbReference type="Proteomes" id="UP000799118">
    <property type="component" value="Unassembled WGS sequence"/>
</dbReference>
<evidence type="ECO:0000256" key="5">
    <source>
        <dbReference type="SAM" id="Phobius"/>
    </source>
</evidence>
<gene>
    <name evidence="7" type="ORF">BT96DRAFT_397956</name>
</gene>
<dbReference type="Pfam" id="PF04479">
    <property type="entry name" value="RTA1"/>
    <property type="match status" value="1"/>
</dbReference>
<proteinExistence type="predicted"/>
<evidence type="ECO:0000256" key="2">
    <source>
        <dbReference type="ARBA" id="ARBA00022692"/>
    </source>
</evidence>
<feature type="transmembrane region" description="Helical" evidence="5">
    <location>
        <begin position="47"/>
        <end position="65"/>
    </location>
</feature>
<organism evidence="7 8">
    <name type="scientific">Gymnopus androsaceus JB14</name>
    <dbReference type="NCBI Taxonomy" id="1447944"/>
    <lineage>
        <taxon>Eukaryota</taxon>
        <taxon>Fungi</taxon>
        <taxon>Dikarya</taxon>
        <taxon>Basidiomycota</taxon>
        <taxon>Agaricomycotina</taxon>
        <taxon>Agaricomycetes</taxon>
        <taxon>Agaricomycetidae</taxon>
        <taxon>Agaricales</taxon>
        <taxon>Marasmiineae</taxon>
        <taxon>Omphalotaceae</taxon>
        <taxon>Gymnopus</taxon>
    </lineage>
</organism>
<keyword evidence="3 5" id="KW-1133">Transmembrane helix</keyword>
<keyword evidence="4 5" id="KW-0472">Membrane</keyword>
<dbReference type="AlphaFoldDB" id="A0A6A4I387"/>
<evidence type="ECO:0000256" key="6">
    <source>
        <dbReference type="SAM" id="SignalP"/>
    </source>
</evidence>
<feature type="chain" id="PRO_5025619515" description="RTA1-domain-containing protein" evidence="6">
    <location>
        <begin position="24"/>
        <end position="308"/>
    </location>
</feature>
<dbReference type="PANTHER" id="PTHR31465:SF1">
    <property type="entry name" value="PROTEIN RTA1-RELATED"/>
    <property type="match status" value="1"/>
</dbReference>
<reference evidence="7" key="1">
    <citation type="journal article" date="2019" name="Environ. Microbiol.">
        <title>Fungal ecological strategies reflected in gene transcription - a case study of two litter decomposers.</title>
        <authorList>
            <person name="Barbi F."/>
            <person name="Kohler A."/>
            <person name="Barry K."/>
            <person name="Baskaran P."/>
            <person name="Daum C."/>
            <person name="Fauchery L."/>
            <person name="Ihrmark K."/>
            <person name="Kuo A."/>
            <person name="LaButti K."/>
            <person name="Lipzen A."/>
            <person name="Morin E."/>
            <person name="Grigoriev I.V."/>
            <person name="Henrissat B."/>
            <person name="Lindahl B."/>
            <person name="Martin F."/>
        </authorList>
    </citation>
    <scope>NUCLEOTIDE SEQUENCE</scope>
    <source>
        <strain evidence="7">JB14</strain>
    </source>
</reference>
<sequence>MVSSISASRKALLVGIAFQLCLAFSASMVRATEGPIVAVLGYTPNKAAAAVAAIVYFICGLAFFYRVFRIRNWWALCLPIGSTAMAFGFVIRVLLNNPSHQQHGPFIAEEILTSCSPAAFLAFNYIVYGRLLRSFIGRRHSLLPPNYIATFFVCSDVLTFFVQAAGAAMFTNISTLNTGKKVFQIGVILQSASYYIFYIMLFMTWRSIRKEGIATGREMWWKAYKMVAISSLFIVVRTIFRIIYSSTNKDSKVRTDEVFLYVFDTIPLFLAIVGYIFKWPGVYLTGDSIADSNRTTLLGLEKLGTSSA</sequence>
<feature type="transmembrane region" description="Helical" evidence="5">
    <location>
        <begin position="72"/>
        <end position="95"/>
    </location>
</feature>
<accession>A0A6A4I387</accession>
<keyword evidence="8" id="KW-1185">Reference proteome</keyword>
<evidence type="ECO:0000313" key="8">
    <source>
        <dbReference type="Proteomes" id="UP000799118"/>
    </source>
</evidence>
<keyword evidence="2 5" id="KW-0812">Transmembrane</keyword>
<keyword evidence="6" id="KW-0732">Signal</keyword>
<evidence type="ECO:0000256" key="4">
    <source>
        <dbReference type="ARBA" id="ARBA00023136"/>
    </source>
</evidence>
<evidence type="ECO:0000313" key="7">
    <source>
        <dbReference type="EMBL" id="KAE9404891.1"/>
    </source>
</evidence>
<dbReference type="PANTHER" id="PTHR31465">
    <property type="entry name" value="PROTEIN RTA1-RELATED"/>
    <property type="match status" value="1"/>
</dbReference>
<feature type="transmembrane region" description="Helical" evidence="5">
    <location>
        <begin position="107"/>
        <end position="127"/>
    </location>
</feature>
<protein>
    <recommendedName>
        <fullName evidence="9">RTA1-domain-containing protein</fullName>
    </recommendedName>
</protein>
<dbReference type="GO" id="GO:0016020">
    <property type="term" value="C:membrane"/>
    <property type="evidence" value="ECO:0007669"/>
    <property type="project" value="UniProtKB-SubCell"/>
</dbReference>
<name>A0A6A4I387_9AGAR</name>
<feature type="transmembrane region" description="Helical" evidence="5">
    <location>
        <begin position="258"/>
        <end position="277"/>
    </location>
</feature>
<feature type="signal peptide" evidence="6">
    <location>
        <begin position="1"/>
        <end position="23"/>
    </location>
</feature>
<evidence type="ECO:0000256" key="3">
    <source>
        <dbReference type="ARBA" id="ARBA00022989"/>
    </source>
</evidence>
<feature type="transmembrane region" description="Helical" evidence="5">
    <location>
        <begin position="226"/>
        <end position="246"/>
    </location>
</feature>